<proteinExistence type="predicted"/>
<accession>A0A8H8QV76</accession>
<dbReference type="GeneID" id="41989274"/>
<dbReference type="AlphaFoldDB" id="A0A8H8QV76"/>
<sequence length="584" mass="64980">MTLVTKQTCRGLRLAKSTFGTIRSFIYLKKGKDSSPNMKNNRPTVTVRQGTIIGIEVKVQIDASLDVILEEFLGVPFALSTTGERRFSPPVPLPASEENEFDAGSWGPRCPSGEDDGTSSEDCLNLNIFRPKLRDAHKKLPVLVYVHGGSFNFGSGNARQIDDLVAWSEKPMIGISFNYRVGAFGFLNSRFMASKGLLNVGLKDQEFALRWVKENIEAFGGDSGDVTFMGSSAGAHSVGHHLMHNPDEPPLFHKAIIESGATTARAVYPYDNALHEEQFQDFLSHLNLQKPPEDQIIPTLRLLPTSRIKTASEAVFDKYSLSIRWPFQPVIDGPGGMIPKAPIHAWRSGNYHKIPILTGFNTNEGASFVPWSLATTAQFTSFFRTMLPGLSEEDLMELDKVYPDPVSHPASKYVEHRRNLGKQYKRVEQAYAHFAYIAPVRQTAQYAAAAAVEEEEMPVYLYHFAVDCSVDGGADHGTHSSFVTYARQVRTVSPTINEIAGTMHAYWTSFVTTGDPNAVKGRWGTRPEWPRYVAGGKGKKMLFGDGNDEVAGLRNKGIVAQVVDDVWAKEECEYWWERTKKFES</sequence>
<dbReference type="FunFam" id="3.40.50.1820:FF:000263">
    <property type="entry name" value="Carboxylic ester hydrolase"/>
    <property type="match status" value="1"/>
</dbReference>
<dbReference type="InterPro" id="IPR002018">
    <property type="entry name" value="CarbesteraseB"/>
</dbReference>
<protein>
    <submittedName>
        <fullName evidence="3">Carboxylesterase</fullName>
    </submittedName>
</protein>
<keyword evidence="4" id="KW-1185">Reference proteome</keyword>
<dbReference type="PANTHER" id="PTHR11559">
    <property type="entry name" value="CARBOXYLESTERASE"/>
    <property type="match status" value="1"/>
</dbReference>
<dbReference type="EMBL" id="QGMH01000291">
    <property type="protein sequence ID" value="TVY22305.1"/>
    <property type="molecule type" value="Genomic_DNA"/>
</dbReference>
<dbReference type="InterPro" id="IPR029058">
    <property type="entry name" value="AB_hydrolase_fold"/>
</dbReference>
<evidence type="ECO:0000313" key="4">
    <source>
        <dbReference type="Proteomes" id="UP000431533"/>
    </source>
</evidence>
<feature type="domain" description="Carboxylesterase type B" evidence="2">
    <location>
        <begin position="42"/>
        <end position="534"/>
    </location>
</feature>
<reference evidence="3 4" key="1">
    <citation type="submission" date="2018-05" db="EMBL/GenBank/DDBJ databases">
        <title>Genome sequencing and assembly of the regulated plant pathogen Lachnellula willkommii and related sister species for the development of diagnostic species identification markers.</title>
        <authorList>
            <person name="Giroux E."/>
            <person name="Bilodeau G."/>
        </authorList>
    </citation>
    <scope>NUCLEOTIDE SEQUENCE [LARGE SCALE GENOMIC DNA]</scope>
    <source>
        <strain evidence="3 4">CBS 185.66</strain>
    </source>
</reference>
<feature type="region of interest" description="Disordered" evidence="1">
    <location>
        <begin position="96"/>
        <end position="118"/>
    </location>
</feature>
<dbReference type="SUPFAM" id="SSF53474">
    <property type="entry name" value="alpha/beta-Hydrolases"/>
    <property type="match status" value="1"/>
</dbReference>
<evidence type="ECO:0000259" key="2">
    <source>
        <dbReference type="Pfam" id="PF00135"/>
    </source>
</evidence>
<gene>
    <name evidence="3" type="primary">CES4A</name>
    <name evidence="3" type="ORF">LHYA1_G009076</name>
</gene>
<name>A0A8H8QV76_9HELO</name>
<dbReference type="Proteomes" id="UP000431533">
    <property type="component" value="Unassembled WGS sequence"/>
</dbReference>
<dbReference type="InterPro" id="IPR050309">
    <property type="entry name" value="Type-B_Carboxylest/Lipase"/>
</dbReference>
<dbReference type="RefSeq" id="XP_031001093.1">
    <property type="nucleotide sequence ID" value="XM_031153980.1"/>
</dbReference>
<evidence type="ECO:0000313" key="3">
    <source>
        <dbReference type="EMBL" id="TVY22305.1"/>
    </source>
</evidence>
<dbReference type="Pfam" id="PF00135">
    <property type="entry name" value="COesterase"/>
    <property type="match status" value="1"/>
</dbReference>
<dbReference type="OrthoDB" id="408631at2759"/>
<comment type="caution">
    <text evidence="3">The sequence shown here is derived from an EMBL/GenBank/DDBJ whole genome shotgun (WGS) entry which is preliminary data.</text>
</comment>
<dbReference type="Gene3D" id="3.40.50.1820">
    <property type="entry name" value="alpha/beta hydrolase"/>
    <property type="match status" value="1"/>
</dbReference>
<evidence type="ECO:0000256" key="1">
    <source>
        <dbReference type="SAM" id="MobiDB-lite"/>
    </source>
</evidence>
<organism evidence="3 4">
    <name type="scientific">Lachnellula hyalina</name>
    <dbReference type="NCBI Taxonomy" id="1316788"/>
    <lineage>
        <taxon>Eukaryota</taxon>
        <taxon>Fungi</taxon>
        <taxon>Dikarya</taxon>
        <taxon>Ascomycota</taxon>
        <taxon>Pezizomycotina</taxon>
        <taxon>Leotiomycetes</taxon>
        <taxon>Helotiales</taxon>
        <taxon>Lachnaceae</taxon>
        <taxon>Lachnellula</taxon>
    </lineage>
</organism>